<sequence length="133" mass="13970">MTQRSPTSGPARDSGEPRSLTAPVNGTEPASHRGGRATGPVQDRTDRAPAVRRRAEEVLAEILAFEELVDDGLVPDADGLERLTTCAVDLHLDVQALAAGPAPTAVDDVLGASDVLRRAVEASTRILEKHLGC</sequence>
<proteinExistence type="predicted"/>
<reference evidence="2" key="1">
    <citation type="submission" date="2020-05" db="EMBL/GenBank/DDBJ databases">
        <authorList>
            <person name="Chiriac C."/>
            <person name="Salcher M."/>
            <person name="Ghai R."/>
            <person name="Kavagutti S V."/>
        </authorList>
    </citation>
    <scope>NUCLEOTIDE SEQUENCE</scope>
</reference>
<dbReference type="AlphaFoldDB" id="A0A6J7H1S0"/>
<organism evidence="2">
    <name type="scientific">freshwater metagenome</name>
    <dbReference type="NCBI Taxonomy" id="449393"/>
    <lineage>
        <taxon>unclassified sequences</taxon>
        <taxon>metagenomes</taxon>
        <taxon>ecological metagenomes</taxon>
    </lineage>
</organism>
<dbReference type="EMBL" id="CAFBMK010000053">
    <property type="protein sequence ID" value="CAB4910420.1"/>
    <property type="molecule type" value="Genomic_DNA"/>
</dbReference>
<evidence type="ECO:0000313" key="2">
    <source>
        <dbReference type="EMBL" id="CAB4910420.1"/>
    </source>
</evidence>
<gene>
    <name evidence="2" type="ORF">UFOPK3564_01193</name>
</gene>
<accession>A0A6J7H1S0</accession>
<evidence type="ECO:0000256" key="1">
    <source>
        <dbReference type="SAM" id="MobiDB-lite"/>
    </source>
</evidence>
<protein>
    <submittedName>
        <fullName evidence="2">Unannotated protein</fullName>
    </submittedName>
</protein>
<feature type="region of interest" description="Disordered" evidence="1">
    <location>
        <begin position="1"/>
        <end position="49"/>
    </location>
</feature>
<name>A0A6J7H1S0_9ZZZZ</name>